<dbReference type="GO" id="GO:0003964">
    <property type="term" value="F:RNA-directed DNA polymerase activity"/>
    <property type="evidence" value="ECO:0007669"/>
    <property type="project" value="UniProtKB-KW"/>
</dbReference>
<feature type="domain" description="Reverse transcriptase/retrotransposon-derived protein RNase H-like" evidence="1">
    <location>
        <begin position="69"/>
        <end position="110"/>
    </location>
</feature>
<evidence type="ECO:0000313" key="2">
    <source>
        <dbReference type="EMBL" id="KAE8991563.1"/>
    </source>
</evidence>
<comment type="caution">
    <text evidence="2">The sequence shown here is derived from an EMBL/GenBank/DDBJ whole genome shotgun (WGS) entry which is preliminary data.</text>
</comment>
<protein>
    <recommendedName>
        <fullName evidence="1">Reverse transcriptase/retrotransposon-derived protein RNase H-like domain-containing protein</fullName>
    </recommendedName>
</protein>
<reference evidence="2 4" key="1">
    <citation type="submission" date="2018-09" db="EMBL/GenBank/DDBJ databases">
        <title>Genomic investigation of the strawberry pathogen Phytophthora fragariae indicates pathogenicity is determined by transcriptional variation in three key races.</title>
        <authorList>
            <person name="Adams T.M."/>
            <person name="Armitage A.D."/>
            <person name="Sobczyk M.K."/>
            <person name="Bates H.J."/>
            <person name="Dunwell J.M."/>
            <person name="Nellist C.F."/>
            <person name="Harrison R.J."/>
        </authorList>
    </citation>
    <scope>NUCLEOTIDE SEQUENCE [LARGE SCALE GENOMIC DNA]</scope>
    <source>
        <strain evidence="2 4">SCRP249</strain>
        <strain evidence="3 5">SCRP333</strain>
    </source>
</reference>
<gene>
    <name evidence="2" type="ORF">PR001_g21192</name>
    <name evidence="3" type="ORF">PR003_g25473</name>
</gene>
<keyword evidence="5" id="KW-1185">Reference proteome</keyword>
<dbReference type="SUPFAM" id="SSF56672">
    <property type="entry name" value="DNA/RNA polymerases"/>
    <property type="match status" value="1"/>
</dbReference>
<dbReference type="Proteomes" id="UP000434957">
    <property type="component" value="Unassembled WGS sequence"/>
</dbReference>
<accession>A0A6A3JIW4</accession>
<dbReference type="EMBL" id="QXFV01002183">
    <property type="protein sequence ID" value="KAE8991563.1"/>
    <property type="molecule type" value="Genomic_DNA"/>
</dbReference>
<dbReference type="EMBL" id="QXFT01003065">
    <property type="protein sequence ID" value="KAE9289744.1"/>
    <property type="molecule type" value="Genomic_DNA"/>
</dbReference>
<name>A0A6A3JIW4_9STRA</name>
<evidence type="ECO:0000313" key="3">
    <source>
        <dbReference type="EMBL" id="KAE9289744.1"/>
    </source>
</evidence>
<dbReference type="GO" id="GO:0016787">
    <property type="term" value="F:hydrolase activity"/>
    <property type="evidence" value="ECO:0007669"/>
    <property type="project" value="UniProtKB-KW"/>
</dbReference>
<proteinExistence type="predicted"/>
<sequence>MPHDRKQLRQWLGLATYLHHYSNNFLATIRLLSQFSRQASRGRGVLSTRHRRRGDDELAPRARLDATRLLETFHVVCDASDFAIDCAFMQFDDEGRERVVRYHSRQLKPA</sequence>
<dbReference type="InterPro" id="IPR041577">
    <property type="entry name" value="RT_RNaseH_2"/>
</dbReference>
<organism evidence="2 4">
    <name type="scientific">Phytophthora rubi</name>
    <dbReference type="NCBI Taxonomy" id="129364"/>
    <lineage>
        <taxon>Eukaryota</taxon>
        <taxon>Sar</taxon>
        <taxon>Stramenopiles</taxon>
        <taxon>Oomycota</taxon>
        <taxon>Peronosporomycetes</taxon>
        <taxon>Peronosporales</taxon>
        <taxon>Peronosporaceae</taxon>
        <taxon>Phytophthora</taxon>
    </lineage>
</organism>
<evidence type="ECO:0000313" key="4">
    <source>
        <dbReference type="Proteomes" id="UP000429607"/>
    </source>
</evidence>
<dbReference type="InterPro" id="IPR043502">
    <property type="entry name" value="DNA/RNA_pol_sf"/>
</dbReference>
<dbReference type="Proteomes" id="UP000429607">
    <property type="component" value="Unassembled WGS sequence"/>
</dbReference>
<dbReference type="Pfam" id="PF17919">
    <property type="entry name" value="RT_RNaseH_2"/>
    <property type="match status" value="1"/>
</dbReference>
<dbReference type="GO" id="GO:0004519">
    <property type="term" value="F:endonuclease activity"/>
    <property type="evidence" value="ECO:0007669"/>
    <property type="project" value="UniProtKB-KW"/>
</dbReference>
<evidence type="ECO:0000259" key="1">
    <source>
        <dbReference type="Pfam" id="PF17919"/>
    </source>
</evidence>
<dbReference type="AlphaFoldDB" id="A0A6A3JIW4"/>
<evidence type="ECO:0000313" key="5">
    <source>
        <dbReference type="Proteomes" id="UP000434957"/>
    </source>
</evidence>